<sequence length="227" mass="24412">MKWTSSLAGLLSLSTLVSAQSDSESFVDADTGITFQSATNSEGVTYRLALPADASAEKAYDVIIQIVAPVELGWVGWAWGGAMTYNPLTVVWANGNNVVYSSRQAIGYYTPIQYEEAKYTVLKGTSVNATHFKFTAVCAGCASWADFDGNPTTLDGTSQVNFAYAYSTTPVDDPSTGESGFSIHDSVGHWTHDLGAARSDKFSSWVAANKASNATLRRHLRVGRYGY</sequence>
<dbReference type="OrthoDB" id="413885at2759"/>
<evidence type="ECO:0000259" key="2">
    <source>
        <dbReference type="Pfam" id="PF16010"/>
    </source>
</evidence>
<protein>
    <recommendedName>
        <fullName evidence="2">Cellobiose dehydrogenase-like cytochrome domain-containing protein</fullName>
    </recommendedName>
</protein>
<dbReference type="STRING" id="37992.A0A4Z0YCJ1"/>
<reference evidence="3 4" key="1">
    <citation type="submission" date="2019-03" db="EMBL/GenBank/DDBJ databases">
        <title>Draft genome sequence of Xylaria hypoxylon DSM 108379, a ubiquitous saprotrophic-parasitic fungi on hardwood.</title>
        <authorList>
            <person name="Buettner E."/>
            <person name="Leonhardt S."/>
            <person name="Gebauer A.M."/>
            <person name="Liers C."/>
            <person name="Hofrichter M."/>
            <person name="Kellner H."/>
        </authorList>
    </citation>
    <scope>NUCLEOTIDE SEQUENCE [LARGE SCALE GENOMIC DNA]</scope>
    <source>
        <strain evidence="3 4">DSM 108379</strain>
    </source>
</reference>
<dbReference type="PANTHER" id="PTHR47797:SF5">
    <property type="entry name" value="CELLOBIOSE DEHYDROGENASE CYTOCHROME DOMAIN-CONTAINING PROTEIN"/>
    <property type="match status" value="1"/>
</dbReference>
<evidence type="ECO:0000313" key="4">
    <source>
        <dbReference type="Proteomes" id="UP000297716"/>
    </source>
</evidence>
<dbReference type="SUPFAM" id="SSF49344">
    <property type="entry name" value="CBD9-like"/>
    <property type="match status" value="1"/>
</dbReference>
<comment type="caution">
    <text evidence="3">The sequence shown here is derived from an EMBL/GenBank/DDBJ whole genome shotgun (WGS) entry which is preliminary data.</text>
</comment>
<organism evidence="3 4">
    <name type="scientific">Xylaria hypoxylon</name>
    <dbReference type="NCBI Taxonomy" id="37992"/>
    <lineage>
        <taxon>Eukaryota</taxon>
        <taxon>Fungi</taxon>
        <taxon>Dikarya</taxon>
        <taxon>Ascomycota</taxon>
        <taxon>Pezizomycotina</taxon>
        <taxon>Sordariomycetes</taxon>
        <taxon>Xylariomycetidae</taxon>
        <taxon>Xylariales</taxon>
        <taxon>Xylariaceae</taxon>
        <taxon>Xylaria</taxon>
    </lineage>
</organism>
<name>A0A4Z0YCJ1_9PEZI</name>
<dbReference type="CDD" id="cd09630">
    <property type="entry name" value="CDH_like_cytochrome"/>
    <property type="match status" value="1"/>
</dbReference>
<accession>A0A4Z0YCJ1</accession>
<gene>
    <name evidence="3" type="ORF">E0Z10_g6827</name>
</gene>
<dbReference type="Proteomes" id="UP000297716">
    <property type="component" value="Unassembled WGS sequence"/>
</dbReference>
<dbReference type="PANTHER" id="PTHR47797">
    <property type="entry name" value="DEHYDROGENASE, PUTATIVE (AFU_ORTHOLOGUE AFUA_8G05805)-RELATED"/>
    <property type="match status" value="1"/>
</dbReference>
<evidence type="ECO:0000256" key="1">
    <source>
        <dbReference type="SAM" id="SignalP"/>
    </source>
</evidence>
<dbReference type="InterPro" id="IPR015920">
    <property type="entry name" value="Cellobiose_DH-like_cyt"/>
</dbReference>
<keyword evidence="1" id="KW-0732">Signal</keyword>
<dbReference type="Pfam" id="PF16010">
    <property type="entry name" value="CDH-cyt"/>
    <property type="match status" value="1"/>
</dbReference>
<evidence type="ECO:0000313" key="3">
    <source>
        <dbReference type="EMBL" id="TGJ81929.1"/>
    </source>
</evidence>
<proteinExistence type="predicted"/>
<dbReference type="AlphaFoldDB" id="A0A4Z0YCJ1"/>
<feature type="chain" id="PRO_5021478414" description="Cellobiose dehydrogenase-like cytochrome domain-containing protein" evidence="1">
    <location>
        <begin position="20"/>
        <end position="227"/>
    </location>
</feature>
<dbReference type="EMBL" id="SKBN01000147">
    <property type="protein sequence ID" value="TGJ81929.1"/>
    <property type="molecule type" value="Genomic_DNA"/>
</dbReference>
<feature type="signal peptide" evidence="1">
    <location>
        <begin position="1"/>
        <end position="19"/>
    </location>
</feature>
<dbReference type="Gene3D" id="2.60.40.1210">
    <property type="entry name" value="Cellobiose dehydrogenase, cytochrome domain"/>
    <property type="match status" value="1"/>
</dbReference>
<keyword evidence="4" id="KW-1185">Reference proteome</keyword>
<feature type="domain" description="Cellobiose dehydrogenase-like cytochrome" evidence="2">
    <location>
        <begin position="26"/>
        <end position="203"/>
    </location>
</feature>